<dbReference type="InterPro" id="IPR011333">
    <property type="entry name" value="SKP1/BTB/POZ_sf"/>
</dbReference>
<evidence type="ECO:0000313" key="3">
    <source>
        <dbReference type="Proteomes" id="UP000038009"/>
    </source>
</evidence>
<dbReference type="Gene3D" id="3.30.710.10">
    <property type="entry name" value="Potassium Channel Kv1.1, Chain A"/>
    <property type="match status" value="1"/>
</dbReference>
<proteinExistence type="predicted"/>
<comment type="caution">
    <text evidence="2">The sequence shown here is derived from an EMBL/GenBank/DDBJ whole genome shotgun (WGS) entry which is preliminary data.</text>
</comment>
<dbReference type="InterPro" id="IPR039948">
    <property type="entry name" value="ELC1"/>
</dbReference>
<dbReference type="OMA" id="CLMESPV"/>
<dbReference type="SUPFAM" id="SSF54695">
    <property type="entry name" value="POZ domain"/>
    <property type="match status" value="1"/>
</dbReference>
<dbReference type="VEuPathDB" id="TriTrypDB:Lsey_0055_0290"/>
<evidence type="ECO:0000256" key="1">
    <source>
        <dbReference type="SAM" id="MobiDB-lite"/>
    </source>
</evidence>
<evidence type="ECO:0000313" key="2">
    <source>
        <dbReference type="EMBL" id="KPI88316.1"/>
    </source>
</evidence>
<accession>A0A0N0P728</accession>
<dbReference type="OrthoDB" id="249087at2759"/>
<dbReference type="PANTHER" id="PTHR20648">
    <property type="entry name" value="ELONGIN-C"/>
    <property type="match status" value="1"/>
</dbReference>
<protein>
    <recommendedName>
        <fullName evidence="4">Elongin-C</fullName>
    </recommendedName>
</protein>
<reference evidence="2 3" key="1">
    <citation type="journal article" date="2015" name="PLoS Pathog.">
        <title>Leptomonas seymouri: Adaptations to the Dixenous Life Cycle Analyzed by Genome Sequencing, Transcriptome Profiling and Co-infection with Leishmania donovani.</title>
        <authorList>
            <person name="Kraeva N."/>
            <person name="Butenko A."/>
            <person name="Hlavacova J."/>
            <person name="Kostygov A."/>
            <person name="Myskova J."/>
            <person name="Grybchuk D."/>
            <person name="Lestinova T."/>
            <person name="Votypka J."/>
            <person name="Volf P."/>
            <person name="Opperdoes F."/>
            <person name="Flegontov P."/>
            <person name="Lukes J."/>
            <person name="Yurchenko V."/>
        </authorList>
    </citation>
    <scope>NUCLEOTIDE SEQUENCE [LARGE SCALE GENOMIC DNA]</scope>
    <source>
        <strain evidence="2 3">ATCC 30220</strain>
    </source>
</reference>
<name>A0A0N0P728_LEPSE</name>
<sequence>MSGAAFNAMWTAPPPPSYTDTVGVDPTNYVVLSTSHGDEVIVHKDCLIESPVLRFCFRKRVPLNTEEVTAEFIAPDAETAAAVAAAATSETAGSVASSLVNTRRSLNTTEESHQVASSQSPEVEGGTGEQKLESEAPGVSIVSEVDALREEEEANRHPVTLTESLCTDNSVKIVFPRLNRAQLEVVVGYLYYKRHYNRRPSEMRPHFEIPASAALEVMRVAKTLNC</sequence>
<feature type="region of interest" description="Disordered" evidence="1">
    <location>
        <begin position="107"/>
        <end position="136"/>
    </location>
</feature>
<organism evidence="2 3">
    <name type="scientific">Leptomonas seymouri</name>
    <dbReference type="NCBI Taxonomy" id="5684"/>
    <lineage>
        <taxon>Eukaryota</taxon>
        <taxon>Discoba</taxon>
        <taxon>Euglenozoa</taxon>
        <taxon>Kinetoplastea</taxon>
        <taxon>Metakinetoplastina</taxon>
        <taxon>Trypanosomatida</taxon>
        <taxon>Trypanosomatidae</taxon>
        <taxon>Leishmaniinae</taxon>
        <taxon>Leptomonas</taxon>
    </lineage>
</organism>
<dbReference type="EMBL" id="LJSK01000055">
    <property type="protein sequence ID" value="KPI88316.1"/>
    <property type="molecule type" value="Genomic_DNA"/>
</dbReference>
<keyword evidence="3" id="KW-1185">Reference proteome</keyword>
<evidence type="ECO:0008006" key="4">
    <source>
        <dbReference type="Google" id="ProtNLM"/>
    </source>
</evidence>
<feature type="compositionally biased region" description="Polar residues" evidence="1">
    <location>
        <begin position="107"/>
        <end position="121"/>
    </location>
</feature>
<dbReference type="Proteomes" id="UP000038009">
    <property type="component" value="Unassembled WGS sequence"/>
</dbReference>
<dbReference type="AlphaFoldDB" id="A0A0N0P728"/>
<gene>
    <name evidence="2" type="ORF">ABL78_2615</name>
</gene>